<dbReference type="EMBL" id="FQWA01000004">
    <property type="protein sequence ID" value="SHF65059.1"/>
    <property type="molecule type" value="Genomic_DNA"/>
</dbReference>
<protein>
    <submittedName>
        <fullName evidence="1">Uncharacterized protein</fullName>
    </submittedName>
</protein>
<evidence type="ECO:0000313" key="2">
    <source>
        <dbReference type="Proteomes" id="UP000184105"/>
    </source>
</evidence>
<accession>A0AAX2F1U1</accession>
<organism evidence="1 2">
    <name type="scientific">Prevotella scopos JCM 17725</name>
    <dbReference type="NCBI Taxonomy" id="1236518"/>
    <lineage>
        <taxon>Bacteria</taxon>
        <taxon>Pseudomonadati</taxon>
        <taxon>Bacteroidota</taxon>
        <taxon>Bacteroidia</taxon>
        <taxon>Bacteroidales</taxon>
        <taxon>Prevotellaceae</taxon>
        <taxon>Prevotella</taxon>
    </lineage>
</organism>
<proteinExistence type="predicted"/>
<name>A0AAX2F1U1_9BACT</name>
<sequence length="43" mass="5197">MNGFLFVFMLKSDTSIYYAVNKCEIFELKFIPIWNFKKRTLSL</sequence>
<dbReference type="Proteomes" id="UP000184105">
    <property type="component" value="Unassembled WGS sequence"/>
</dbReference>
<reference evidence="1 2" key="1">
    <citation type="submission" date="2016-11" db="EMBL/GenBank/DDBJ databases">
        <authorList>
            <person name="Varghese N."/>
            <person name="Submissions S."/>
        </authorList>
    </citation>
    <scope>NUCLEOTIDE SEQUENCE [LARGE SCALE GENOMIC DNA]</scope>
    <source>
        <strain evidence="1 2">DSM 22613</strain>
    </source>
</reference>
<gene>
    <name evidence="1" type="ORF">SAMN05444364_10427</name>
</gene>
<dbReference type="AlphaFoldDB" id="A0AAX2F1U1"/>
<comment type="caution">
    <text evidence="1">The sequence shown here is derived from an EMBL/GenBank/DDBJ whole genome shotgun (WGS) entry which is preliminary data.</text>
</comment>
<keyword evidence="2" id="KW-1185">Reference proteome</keyword>
<evidence type="ECO:0000313" key="1">
    <source>
        <dbReference type="EMBL" id="SHF65059.1"/>
    </source>
</evidence>